<keyword evidence="3" id="KW-1185">Reference proteome</keyword>
<dbReference type="Pfam" id="PF11412">
    <property type="entry name" value="DsbD_N"/>
    <property type="match status" value="1"/>
</dbReference>
<comment type="caution">
    <text evidence="2">The sequence shown here is derived from an EMBL/GenBank/DDBJ whole genome shotgun (WGS) entry which is preliminary data.</text>
</comment>
<gene>
    <name evidence="2" type="ORF">GTK09_18735</name>
</gene>
<evidence type="ECO:0000313" key="3">
    <source>
        <dbReference type="Proteomes" id="UP000469011"/>
    </source>
</evidence>
<organism evidence="2 3">
    <name type="scientific">Jiella pacifica</name>
    <dbReference type="NCBI Taxonomy" id="2696469"/>
    <lineage>
        <taxon>Bacteria</taxon>
        <taxon>Pseudomonadati</taxon>
        <taxon>Pseudomonadota</taxon>
        <taxon>Alphaproteobacteria</taxon>
        <taxon>Hyphomicrobiales</taxon>
        <taxon>Aurantimonadaceae</taxon>
        <taxon>Jiella</taxon>
    </lineage>
</organism>
<feature type="domain" description="Thiol:disulfide interchange protein DsbD N-terminal" evidence="1">
    <location>
        <begin position="68"/>
        <end position="173"/>
    </location>
</feature>
<reference evidence="2 3" key="1">
    <citation type="submission" date="2020-01" db="EMBL/GenBank/DDBJ databases">
        <title>Jiella pacifica sp. nov.</title>
        <authorList>
            <person name="Xue Z."/>
            <person name="Zhu S."/>
            <person name="Chen J."/>
            <person name="Yang J."/>
        </authorList>
    </citation>
    <scope>NUCLEOTIDE SEQUENCE [LARGE SCALE GENOMIC DNA]</scope>
    <source>
        <strain evidence="2 3">40Bstr34</strain>
    </source>
</reference>
<dbReference type="Proteomes" id="UP000469011">
    <property type="component" value="Unassembled WGS sequence"/>
</dbReference>
<dbReference type="InterPro" id="IPR028250">
    <property type="entry name" value="DsbDN"/>
</dbReference>
<sequence length="294" mass="30569">MQIRELAFGHAPAANSSDLAATARLALAGLAALFCGGLGPVLAAEENPGVFRNDEVTLRLVRAKEPVDGAIRAALLIDLAPGWKTYWRDPGASGVPPLVDLSKTRGFQTIYQHFPPPHRFGEGVTRANGYEGDVAFAFELAVEPGEAIDTVAASVFLGVCKDICIPVQAELVAEGPGATDDAAVADAFAALPAEALDETFAVSSSDDGKSLRVAVMAPRGAGQDEAPDLFVTSGDGWYFDEPDKITRADGHILFDVPIAERPAGVEGPPEAVDLLFTSGSQGLTATYVPVAPTG</sequence>
<dbReference type="AlphaFoldDB" id="A0A6N9T594"/>
<protein>
    <recommendedName>
        <fullName evidence="1">Thiol:disulfide interchange protein DsbD N-terminal domain-containing protein</fullName>
    </recommendedName>
</protein>
<name>A0A6N9T594_9HYPH</name>
<evidence type="ECO:0000313" key="2">
    <source>
        <dbReference type="EMBL" id="NDW06461.1"/>
    </source>
</evidence>
<dbReference type="EMBL" id="JAAAMG010000017">
    <property type="protein sequence ID" value="NDW06461.1"/>
    <property type="molecule type" value="Genomic_DNA"/>
</dbReference>
<proteinExistence type="predicted"/>
<dbReference type="RefSeq" id="WP_163464960.1">
    <property type="nucleotide sequence ID" value="NZ_JAAAMG010000017.1"/>
</dbReference>
<accession>A0A6N9T594</accession>
<evidence type="ECO:0000259" key="1">
    <source>
        <dbReference type="Pfam" id="PF11412"/>
    </source>
</evidence>